<organism evidence="3 4">
    <name type="scientific">Rhizopus stolonifer</name>
    <name type="common">Rhizopus nigricans</name>
    <dbReference type="NCBI Taxonomy" id="4846"/>
    <lineage>
        <taxon>Eukaryota</taxon>
        <taxon>Fungi</taxon>
        <taxon>Fungi incertae sedis</taxon>
        <taxon>Mucoromycota</taxon>
        <taxon>Mucoromycotina</taxon>
        <taxon>Mucoromycetes</taxon>
        <taxon>Mucorales</taxon>
        <taxon>Mucorineae</taxon>
        <taxon>Rhizopodaceae</taxon>
        <taxon>Rhizopus</taxon>
    </lineage>
</organism>
<proteinExistence type="predicted"/>
<feature type="region of interest" description="Disordered" evidence="2">
    <location>
        <begin position="1"/>
        <end position="20"/>
    </location>
</feature>
<evidence type="ECO:0000256" key="1">
    <source>
        <dbReference type="SAM" id="Coils"/>
    </source>
</evidence>
<evidence type="ECO:0000313" key="4">
    <source>
        <dbReference type="Proteomes" id="UP000253551"/>
    </source>
</evidence>
<accession>A0A367KAX7</accession>
<dbReference type="EMBL" id="PJQM01001966">
    <property type="protein sequence ID" value="RCH99269.1"/>
    <property type="molecule type" value="Genomic_DNA"/>
</dbReference>
<feature type="compositionally biased region" description="Polar residues" evidence="2">
    <location>
        <begin position="146"/>
        <end position="158"/>
    </location>
</feature>
<evidence type="ECO:0000313" key="3">
    <source>
        <dbReference type="EMBL" id="RCH99269.1"/>
    </source>
</evidence>
<comment type="caution">
    <text evidence="3">The sequence shown here is derived from an EMBL/GenBank/DDBJ whole genome shotgun (WGS) entry which is preliminary data.</text>
</comment>
<feature type="compositionally biased region" description="Basic and acidic residues" evidence="2">
    <location>
        <begin position="81"/>
        <end position="96"/>
    </location>
</feature>
<name>A0A367KAX7_RHIST</name>
<gene>
    <name evidence="3" type="ORF">CU098_010438</name>
</gene>
<feature type="region of interest" description="Disordered" evidence="2">
    <location>
        <begin position="81"/>
        <end position="128"/>
    </location>
</feature>
<dbReference type="AlphaFoldDB" id="A0A367KAX7"/>
<feature type="compositionally biased region" description="Polar residues" evidence="2">
    <location>
        <begin position="265"/>
        <end position="279"/>
    </location>
</feature>
<dbReference type="OrthoDB" id="2282381at2759"/>
<feature type="compositionally biased region" description="Basic and acidic residues" evidence="2">
    <location>
        <begin position="103"/>
        <end position="118"/>
    </location>
</feature>
<sequence length="521" mass="59807">MYSPRRTRADDYEGIPKTPERTIASPLRAIASPLFEAVKHYKDTATRDFDRFYGNLQATLSPRTSESRIRKRTLDTQDRIRSIQRQKKSDNHDRTRTSLTPLIERHSLREDARAKYDYPSRNPFYQDNESDIAETPSLVEYDIEDSPNTHIYQPTKDSLPNRRMSSHRLQRQLLEERHRMDRLQKNLARIKRQSSFLADEISSTMSIDDSYQGIDEDVSIRSPLKRKKEDEEEEEVFSNSFKHRISLFSQKEAQPSTSRHPHSVSVKSNTNQQLATPPQSIDYYHKNTPSSLSRKTSASRLHVSPKRNVIDEISTAKLRSTETISTPGGSRVSNRFWREIHGLNARREIHSPGIANGRISKPTPKRISTFQEGDKRKETSVSQTWANDDGFWSAESNNAPAPSALNSKLLEVAEQEKSHSPSPIRNAVKNNLFEDQNQLTMESASSPSDDATVHSLYKNPLFKAAQQQTTSLLDELESAKKRDEEIRKRNNIPAMNNNLLAELKAKHRAKFIDDSDSYKFS</sequence>
<keyword evidence="4" id="KW-1185">Reference proteome</keyword>
<dbReference type="Proteomes" id="UP000253551">
    <property type="component" value="Unassembled WGS sequence"/>
</dbReference>
<reference evidence="3 4" key="1">
    <citation type="journal article" date="2018" name="G3 (Bethesda)">
        <title>Phylogenetic and Phylogenomic Definition of Rhizopus Species.</title>
        <authorList>
            <person name="Gryganskyi A.P."/>
            <person name="Golan J."/>
            <person name="Dolatabadi S."/>
            <person name="Mondo S."/>
            <person name="Robb S."/>
            <person name="Idnurm A."/>
            <person name="Muszewska A."/>
            <person name="Steczkiewicz K."/>
            <person name="Masonjones S."/>
            <person name="Liao H.L."/>
            <person name="Gajdeczka M.T."/>
            <person name="Anike F."/>
            <person name="Vuek A."/>
            <person name="Anishchenko I.M."/>
            <person name="Voigt K."/>
            <person name="de Hoog G.S."/>
            <person name="Smith M.E."/>
            <person name="Heitman J."/>
            <person name="Vilgalys R."/>
            <person name="Stajich J.E."/>
        </authorList>
    </citation>
    <scope>NUCLEOTIDE SEQUENCE [LARGE SCALE GENOMIC DNA]</scope>
    <source>
        <strain evidence="3 4">LSU 92-RS-03</strain>
    </source>
</reference>
<feature type="region of interest" description="Disordered" evidence="2">
    <location>
        <begin position="144"/>
        <end position="164"/>
    </location>
</feature>
<keyword evidence="1" id="KW-0175">Coiled coil</keyword>
<feature type="compositionally biased region" description="Polar residues" evidence="2">
    <location>
        <begin position="287"/>
        <end position="299"/>
    </location>
</feature>
<evidence type="ECO:0000256" key="2">
    <source>
        <dbReference type="SAM" id="MobiDB-lite"/>
    </source>
</evidence>
<protein>
    <submittedName>
        <fullName evidence="3">Uncharacterized protein</fullName>
    </submittedName>
</protein>
<feature type="coiled-coil region" evidence="1">
    <location>
        <begin position="166"/>
        <end position="200"/>
    </location>
</feature>
<feature type="region of interest" description="Disordered" evidence="2">
    <location>
        <begin position="353"/>
        <end position="383"/>
    </location>
</feature>
<feature type="region of interest" description="Disordered" evidence="2">
    <location>
        <begin position="250"/>
        <end position="302"/>
    </location>
</feature>